<dbReference type="InterPro" id="IPR000742">
    <property type="entry name" value="EGF"/>
</dbReference>
<dbReference type="GO" id="GO:0007157">
    <property type="term" value="P:heterophilic cell-cell adhesion via plasma membrane cell adhesion molecules"/>
    <property type="evidence" value="ECO:0007669"/>
    <property type="project" value="TreeGrafter"/>
</dbReference>
<dbReference type="PROSITE" id="PS50026">
    <property type="entry name" value="EGF_3"/>
    <property type="match status" value="6"/>
</dbReference>
<feature type="domain" description="EGF-like" evidence="8">
    <location>
        <begin position="26"/>
        <end position="64"/>
    </location>
</feature>
<evidence type="ECO:0000256" key="3">
    <source>
        <dbReference type="ARBA" id="ARBA00022737"/>
    </source>
</evidence>
<keyword evidence="10" id="KW-1185">Reference proteome</keyword>
<keyword evidence="2 7" id="KW-0732">Signal</keyword>
<dbReference type="Gene3D" id="2.10.25.10">
    <property type="entry name" value="Laminin"/>
    <property type="match status" value="4"/>
</dbReference>
<evidence type="ECO:0000256" key="7">
    <source>
        <dbReference type="SAM" id="SignalP"/>
    </source>
</evidence>
<feature type="chain" id="PRO_5001795249" description="EGF-like domain-containing protein" evidence="7">
    <location>
        <begin position="22"/>
        <end position="577"/>
    </location>
</feature>
<evidence type="ECO:0000256" key="1">
    <source>
        <dbReference type="ARBA" id="ARBA00022536"/>
    </source>
</evidence>
<feature type="disulfide bond" evidence="5">
    <location>
        <begin position="494"/>
        <end position="503"/>
    </location>
</feature>
<keyword evidence="6" id="KW-0812">Transmembrane</keyword>
<accession>A0A085ME38</accession>
<keyword evidence="6" id="KW-0472">Membrane</keyword>
<evidence type="ECO:0000256" key="4">
    <source>
        <dbReference type="ARBA" id="ARBA00023157"/>
    </source>
</evidence>
<dbReference type="PROSITE" id="PS00022">
    <property type="entry name" value="EGF_1"/>
    <property type="match status" value="7"/>
</dbReference>
<dbReference type="GO" id="GO:0005886">
    <property type="term" value="C:plasma membrane"/>
    <property type="evidence" value="ECO:0007669"/>
    <property type="project" value="TreeGrafter"/>
</dbReference>
<gene>
    <name evidence="9" type="ORF">M513_03536</name>
</gene>
<evidence type="ECO:0000256" key="2">
    <source>
        <dbReference type="ARBA" id="ARBA00022729"/>
    </source>
</evidence>
<dbReference type="AlphaFoldDB" id="A0A085ME38"/>
<comment type="caution">
    <text evidence="5">Lacks conserved residue(s) required for the propagation of feature annotation.</text>
</comment>
<dbReference type="EMBL" id="KL363199">
    <property type="protein sequence ID" value="KFD55484.1"/>
    <property type="molecule type" value="Genomic_DNA"/>
</dbReference>
<keyword evidence="1 5" id="KW-0245">EGF-like domain</keyword>
<evidence type="ECO:0000256" key="5">
    <source>
        <dbReference type="PROSITE-ProRule" id="PRU00076"/>
    </source>
</evidence>
<organism evidence="9 10">
    <name type="scientific">Trichuris suis</name>
    <name type="common">pig whipworm</name>
    <dbReference type="NCBI Taxonomy" id="68888"/>
    <lineage>
        <taxon>Eukaryota</taxon>
        <taxon>Metazoa</taxon>
        <taxon>Ecdysozoa</taxon>
        <taxon>Nematoda</taxon>
        <taxon>Enoplea</taxon>
        <taxon>Dorylaimia</taxon>
        <taxon>Trichinellida</taxon>
        <taxon>Trichuridae</taxon>
        <taxon>Trichuris</taxon>
    </lineage>
</organism>
<feature type="disulfide bond" evidence="5">
    <location>
        <begin position="35"/>
        <end position="52"/>
    </location>
</feature>
<feature type="disulfide bond" evidence="5">
    <location>
        <begin position="283"/>
        <end position="300"/>
    </location>
</feature>
<protein>
    <recommendedName>
        <fullName evidence="8">EGF-like domain-containing protein</fullName>
    </recommendedName>
</protein>
<dbReference type="GO" id="GO:0032991">
    <property type="term" value="C:protein-containing complex"/>
    <property type="evidence" value="ECO:0007669"/>
    <property type="project" value="TreeGrafter"/>
</dbReference>
<keyword evidence="6" id="KW-1133">Transmembrane helix</keyword>
<feature type="domain" description="EGF-like" evidence="8">
    <location>
        <begin position="273"/>
        <end position="312"/>
    </location>
</feature>
<dbReference type="SMART" id="SM00181">
    <property type="entry name" value="EGF"/>
    <property type="match status" value="9"/>
</dbReference>
<feature type="domain" description="EGF-like" evidence="8">
    <location>
        <begin position="426"/>
        <end position="463"/>
    </location>
</feature>
<keyword evidence="3" id="KW-0677">Repeat</keyword>
<evidence type="ECO:0000313" key="9">
    <source>
        <dbReference type="EMBL" id="KFD55484.1"/>
    </source>
</evidence>
<name>A0A085ME38_9BILA</name>
<evidence type="ECO:0000256" key="6">
    <source>
        <dbReference type="SAM" id="Phobius"/>
    </source>
</evidence>
<dbReference type="PANTHER" id="PTHR24049">
    <property type="entry name" value="CRUMBS FAMILY MEMBER"/>
    <property type="match status" value="1"/>
</dbReference>
<feature type="disulfide bond" evidence="5">
    <location>
        <begin position="302"/>
        <end position="311"/>
    </location>
</feature>
<dbReference type="Proteomes" id="UP000030764">
    <property type="component" value="Unassembled WGS sequence"/>
</dbReference>
<dbReference type="PANTHER" id="PTHR24049:SF22">
    <property type="entry name" value="DROSOPHILA CRUMBS HOMOLOG"/>
    <property type="match status" value="1"/>
</dbReference>
<reference evidence="9 10" key="1">
    <citation type="journal article" date="2014" name="Nat. Genet.">
        <title>Genome and transcriptome of the porcine whipworm Trichuris suis.</title>
        <authorList>
            <person name="Jex A.R."/>
            <person name="Nejsum P."/>
            <person name="Schwarz E.M."/>
            <person name="Hu L."/>
            <person name="Young N.D."/>
            <person name="Hall R.S."/>
            <person name="Korhonen P.K."/>
            <person name="Liao S."/>
            <person name="Thamsborg S."/>
            <person name="Xia J."/>
            <person name="Xu P."/>
            <person name="Wang S."/>
            <person name="Scheerlinck J.P."/>
            <person name="Hofmann A."/>
            <person name="Sternberg P.W."/>
            <person name="Wang J."/>
            <person name="Gasser R.B."/>
        </authorList>
    </citation>
    <scope>NUCLEOTIDE SEQUENCE [LARGE SCALE GENOMIC DNA]</scope>
    <source>
        <strain evidence="9">DCEP-RM93M</strain>
    </source>
</reference>
<dbReference type="GO" id="GO:0045197">
    <property type="term" value="P:establishment or maintenance of epithelial cell apical/basal polarity"/>
    <property type="evidence" value="ECO:0007669"/>
    <property type="project" value="TreeGrafter"/>
</dbReference>
<sequence length="577" mass="64695">MLSLAAWLVIDLFIPMNGVSGFDIERSAFCLPDFCFNGGTCYTPKGKNQPFCQCPSGYWGSRCQHRAGNKPCSGHVCQNNGICDSDGFTRHGGRRYPYACRCVGKFSGPFCAQSREKVMCMYQKKCGNRATLVVERGQCKCKCKPEYTGRDCEKALPCASVRCEHGTKCDNRNARCNCDGTFYTGKLCDRISVQKLKQHNAENYCSTSRFDCQHGAHCIVANISGRPTEFCNCSAKWNGDRLCTKEFNPCELTAFEKACANREPQCPNDTTVTPERCLNKGTCRKHAPPPGRERDKGFTCSCTKEYFGDFCEIKNPCTKRFACPSGRHLCHVIASTDGSGIQKQCLCNGSYTGAFCERKVKRSALKKICAGNKCKNNSTCIPCIKLPGICKTTEQHKRKYMYHFVLAIIKFCACDLRQSGEFCQHQLNPCRFHTCRNRASCEKVNDYMYKCKCPPGVTGLHCQIILDICELRSPCDLGECVLDKNSRYGYYCICPPDKRGWQCELPKYSFFGLFYMTRTTYVALWTGISSLILAVVLQAISMGQKLLEKGGNGPGKKKNLKTLCETFPKHTMCIEMV</sequence>
<feature type="disulfide bond" evidence="5">
    <location>
        <begin position="102"/>
        <end position="111"/>
    </location>
</feature>
<feature type="disulfide bond" evidence="5">
    <location>
        <begin position="54"/>
        <end position="63"/>
    </location>
</feature>
<dbReference type="PROSITE" id="PS01186">
    <property type="entry name" value="EGF_2"/>
    <property type="match status" value="1"/>
</dbReference>
<feature type="transmembrane region" description="Helical" evidence="6">
    <location>
        <begin position="521"/>
        <end position="540"/>
    </location>
</feature>
<feature type="domain" description="EGF-like" evidence="8">
    <location>
        <begin position="68"/>
        <end position="112"/>
    </location>
</feature>
<proteinExistence type="predicted"/>
<dbReference type="SUPFAM" id="SSF57196">
    <property type="entry name" value="EGF/Laminin"/>
    <property type="match status" value="2"/>
</dbReference>
<feature type="domain" description="EGF-like" evidence="8">
    <location>
        <begin position="154"/>
        <end position="189"/>
    </location>
</feature>
<feature type="signal peptide" evidence="7">
    <location>
        <begin position="1"/>
        <end position="21"/>
    </location>
</feature>
<feature type="disulfide bond" evidence="5">
    <location>
        <begin position="475"/>
        <end position="492"/>
    </location>
</feature>
<dbReference type="InterPro" id="IPR051022">
    <property type="entry name" value="Notch_Cell-Fate_Det"/>
</dbReference>
<feature type="domain" description="EGF-like" evidence="8">
    <location>
        <begin position="465"/>
        <end position="504"/>
    </location>
</feature>
<evidence type="ECO:0000259" key="8">
    <source>
        <dbReference type="PROSITE" id="PS50026"/>
    </source>
</evidence>
<feature type="disulfide bond" evidence="5">
    <location>
        <begin position="453"/>
        <end position="462"/>
    </location>
</feature>
<evidence type="ECO:0000313" key="10">
    <source>
        <dbReference type="Proteomes" id="UP000030764"/>
    </source>
</evidence>
<keyword evidence="4 5" id="KW-1015">Disulfide bond</keyword>